<evidence type="ECO:0000313" key="3">
    <source>
        <dbReference type="Proteomes" id="UP000275267"/>
    </source>
</evidence>
<dbReference type="AlphaFoldDB" id="A0A3L6TST5"/>
<name>A0A3L6TST5_PANMI</name>
<comment type="caution">
    <text evidence="2">The sequence shown here is derived from an EMBL/GenBank/DDBJ whole genome shotgun (WGS) entry which is preliminary data.</text>
</comment>
<reference evidence="3" key="1">
    <citation type="journal article" date="2019" name="Nat. Commun.">
        <title>The genome of broomcorn millet.</title>
        <authorList>
            <person name="Zou C."/>
            <person name="Miki D."/>
            <person name="Li D."/>
            <person name="Tang Q."/>
            <person name="Xiao L."/>
            <person name="Rajput S."/>
            <person name="Deng P."/>
            <person name="Jia W."/>
            <person name="Huang R."/>
            <person name="Zhang M."/>
            <person name="Sun Y."/>
            <person name="Hu J."/>
            <person name="Fu X."/>
            <person name="Schnable P.S."/>
            <person name="Li F."/>
            <person name="Zhang H."/>
            <person name="Feng B."/>
            <person name="Zhu X."/>
            <person name="Liu R."/>
            <person name="Schnable J.C."/>
            <person name="Zhu J.-K."/>
            <person name="Zhang H."/>
        </authorList>
    </citation>
    <scope>NUCLEOTIDE SEQUENCE [LARGE SCALE GENOMIC DNA]</scope>
</reference>
<dbReference type="Proteomes" id="UP000275267">
    <property type="component" value="Unassembled WGS sequence"/>
</dbReference>
<evidence type="ECO:0000313" key="2">
    <source>
        <dbReference type="EMBL" id="RLN43242.1"/>
    </source>
</evidence>
<keyword evidence="3" id="KW-1185">Reference proteome</keyword>
<feature type="region of interest" description="Disordered" evidence="1">
    <location>
        <begin position="81"/>
        <end position="100"/>
    </location>
</feature>
<sequence length="203" mass="23711">MVPRHQRGGPYLDFIHRKNQKVVASLSVFPSHYFFLSHYLLHRHLKALTRHAVHTRPCAGRRLSREGIQQAAMVSNFDSRETAAGRMQRRARSGADAEDEGDLAGWMDETCVRHEQIRFKGQRRGRGCRAVHEPELPPRTKGIPRAARREGGWKDWRPRWKEIWMGARRRLPWQAVEALFQKFGATWRGNTRTDAREGKNWRA</sequence>
<organism evidence="2 3">
    <name type="scientific">Panicum miliaceum</name>
    <name type="common">Proso millet</name>
    <name type="synonym">Broomcorn millet</name>
    <dbReference type="NCBI Taxonomy" id="4540"/>
    <lineage>
        <taxon>Eukaryota</taxon>
        <taxon>Viridiplantae</taxon>
        <taxon>Streptophyta</taxon>
        <taxon>Embryophyta</taxon>
        <taxon>Tracheophyta</taxon>
        <taxon>Spermatophyta</taxon>
        <taxon>Magnoliopsida</taxon>
        <taxon>Liliopsida</taxon>
        <taxon>Poales</taxon>
        <taxon>Poaceae</taxon>
        <taxon>PACMAD clade</taxon>
        <taxon>Panicoideae</taxon>
        <taxon>Panicodae</taxon>
        <taxon>Paniceae</taxon>
        <taxon>Panicinae</taxon>
        <taxon>Panicum</taxon>
        <taxon>Panicum sect. Panicum</taxon>
    </lineage>
</organism>
<evidence type="ECO:0000256" key="1">
    <source>
        <dbReference type="SAM" id="MobiDB-lite"/>
    </source>
</evidence>
<proteinExistence type="predicted"/>
<accession>A0A3L6TST5</accession>
<protein>
    <submittedName>
        <fullName evidence="2">Uncharacterized protein</fullName>
    </submittedName>
</protein>
<dbReference type="EMBL" id="PQIB02000001">
    <property type="protein sequence ID" value="RLN43242.1"/>
    <property type="molecule type" value="Genomic_DNA"/>
</dbReference>
<gene>
    <name evidence="2" type="ORF">C2845_PM01G35430</name>
</gene>